<dbReference type="GO" id="GO:0008168">
    <property type="term" value="F:methyltransferase activity"/>
    <property type="evidence" value="ECO:0007669"/>
    <property type="project" value="UniProtKB-KW"/>
</dbReference>
<accession>A0A395JPM2</accession>
<sequence length="304" mass="33401">MSQEQNPWSLYWSADRLHSCVAQATDQDQTVLNELWRSFAQSLDSGAKVLDLATGNGAVASAMLAVRSDLDIDAVDKASIDPTSYLSGQENLAAVRFHADTDLFEMPFELSTFDAITSQFGIEYAGFSEASSTVLSLLKPGGRFRYVVHHSQSDIIASSRVKVTELEQLTQVNGLLDTLIKVLRRETDFNELEQLGAAYLEQDIVRTEAVSGQVFLGIEKIASGLQLRPKESIELGVAMNLRVRSELSRLQQLLAAGRSEDEMLAWQQGLLSDAGISASFEPIVIDRQESLYLLGWLVSGQKPA</sequence>
<dbReference type="Gene3D" id="3.40.50.150">
    <property type="entry name" value="Vaccinia Virus protein VP39"/>
    <property type="match status" value="1"/>
</dbReference>
<protein>
    <submittedName>
        <fullName evidence="1">Methyltransferase family protein</fullName>
    </submittedName>
</protein>
<gene>
    <name evidence="1" type="ORF">DFR28_101679</name>
</gene>
<proteinExistence type="predicted"/>
<evidence type="ECO:0000313" key="1">
    <source>
        <dbReference type="EMBL" id="RBP53293.1"/>
    </source>
</evidence>
<dbReference type="GO" id="GO:0032259">
    <property type="term" value="P:methylation"/>
    <property type="evidence" value="ECO:0007669"/>
    <property type="project" value="UniProtKB-KW"/>
</dbReference>
<dbReference type="OrthoDB" id="5974463at2"/>
<name>A0A395JPM2_9GAMM</name>
<dbReference type="SUPFAM" id="SSF53335">
    <property type="entry name" value="S-adenosyl-L-methionine-dependent methyltransferases"/>
    <property type="match status" value="1"/>
</dbReference>
<dbReference type="Proteomes" id="UP000253083">
    <property type="component" value="Unassembled WGS sequence"/>
</dbReference>
<dbReference type="InterPro" id="IPR029063">
    <property type="entry name" value="SAM-dependent_MTases_sf"/>
</dbReference>
<dbReference type="Pfam" id="PF01209">
    <property type="entry name" value="Ubie_methyltran"/>
    <property type="match status" value="1"/>
</dbReference>
<dbReference type="EMBL" id="QNRT01000001">
    <property type="protein sequence ID" value="RBP53293.1"/>
    <property type="molecule type" value="Genomic_DNA"/>
</dbReference>
<evidence type="ECO:0000313" key="2">
    <source>
        <dbReference type="Proteomes" id="UP000253083"/>
    </source>
</evidence>
<dbReference type="CDD" id="cd02440">
    <property type="entry name" value="AdoMet_MTases"/>
    <property type="match status" value="1"/>
</dbReference>
<comment type="caution">
    <text evidence="1">The sequence shown here is derived from an EMBL/GenBank/DDBJ whole genome shotgun (WGS) entry which is preliminary data.</text>
</comment>
<keyword evidence="1" id="KW-0489">Methyltransferase</keyword>
<keyword evidence="2" id="KW-1185">Reference proteome</keyword>
<dbReference type="InParanoid" id="A0A395JPM2"/>
<reference evidence="1 2" key="1">
    <citation type="submission" date="2018-06" db="EMBL/GenBank/DDBJ databases">
        <title>Genomic Encyclopedia of Type Strains, Phase IV (KMG-IV): sequencing the most valuable type-strain genomes for metagenomic binning, comparative biology and taxonomic classification.</title>
        <authorList>
            <person name="Goeker M."/>
        </authorList>
    </citation>
    <scope>NUCLEOTIDE SEQUENCE [LARGE SCALE GENOMIC DNA]</scope>
    <source>
        <strain evidence="1 2">DSM 24032</strain>
    </source>
</reference>
<dbReference type="RefSeq" id="WP_113952878.1">
    <property type="nucleotide sequence ID" value="NZ_QNRT01000001.1"/>
</dbReference>
<dbReference type="AlphaFoldDB" id="A0A395JPM2"/>
<organism evidence="1 2">
    <name type="scientific">Arenicella xantha</name>
    <dbReference type="NCBI Taxonomy" id="644221"/>
    <lineage>
        <taxon>Bacteria</taxon>
        <taxon>Pseudomonadati</taxon>
        <taxon>Pseudomonadota</taxon>
        <taxon>Gammaproteobacteria</taxon>
        <taxon>Arenicellales</taxon>
        <taxon>Arenicellaceae</taxon>
        <taxon>Arenicella</taxon>
    </lineage>
</organism>
<keyword evidence="1" id="KW-0808">Transferase</keyword>